<evidence type="ECO:0000313" key="6">
    <source>
        <dbReference type="Proteomes" id="UP000610846"/>
    </source>
</evidence>
<dbReference type="GO" id="GO:0012505">
    <property type="term" value="C:endomembrane system"/>
    <property type="evidence" value="ECO:0007669"/>
    <property type="project" value="UniProtKB-ARBA"/>
</dbReference>
<evidence type="ECO:0000256" key="1">
    <source>
        <dbReference type="ARBA" id="ARBA00004255"/>
    </source>
</evidence>
<dbReference type="Pfam" id="PF05719">
    <property type="entry name" value="GPP34"/>
    <property type="match status" value="1"/>
</dbReference>
<reference evidence="5" key="2">
    <citation type="submission" date="2020-09" db="EMBL/GenBank/DDBJ databases">
        <authorList>
            <person name="Yu Y."/>
        </authorList>
    </citation>
    <scope>NUCLEOTIDE SEQUENCE</scope>
    <source>
        <strain evidence="5">KCTC 49039</strain>
    </source>
</reference>
<gene>
    <name evidence="5" type="ORF">IF651_07865</name>
</gene>
<dbReference type="InterPro" id="IPR008628">
    <property type="entry name" value="GPP34-like"/>
</dbReference>
<dbReference type="RefSeq" id="WP_191828563.1">
    <property type="nucleotide sequence ID" value="NZ_JACYHB010000005.1"/>
</dbReference>
<dbReference type="GO" id="GO:0070273">
    <property type="term" value="F:phosphatidylinositol-4-phosphate binding"/>
    <property type="evidence" value="ECO:0007669"/>
    <property type="project" value="InterPro"/>
</dbReference>
<keyword evidence="2" id="KW-0333">Golgi apparatus</keyword>
<evidence type="ECO:0000256" key="3">
    <source>
        <dbReference type="ARBA" id="ARBA00023121"/>
    </source>
</evidence>
<dbReference type="Proteomes" id="UP000610846">
    <property type="component" value="Unassembled WGS sequence"/>
</dbReference>
<dbReference type="Gene3D" id="1.10.3630.10">
    <property type="entry name" value="yeast vps74-n-term truncation variant domain like"/>
    <property type="match status" value="1"/>
</dbReference>
<sequence>MLILEDYLLLTLDDETGKAAVDVSYREQAAAGALLVELALLGRADLAGDGDGGRVGRIVVRDTASTQNALLDEALDVVRSKEGATPRALIEPIVRLKPATRAIESLAERGVLRREQGRILGIFPTTRWPAADSRHEDGLRTELWRVLVDGGRPDARTGALVTILSASGLASQVLASGGDRGAPAVVGGSRRWGLRDRHAVDERAREIARESWAGAALKAYVDEIAAAVLVSTTVATTAATSAAMNG</sequence>
<accession>A0A927G9L5</accession>
<dbReference type="EMBL" id="JACYHB010000005">
    <property type="protein sequence ID" value="MBD8078972.1"/>
    <property type="molecule type" value="Genomic_DNA"/>
</dbReference>
<comment type="subcellular location">
    <subcellularLocation>
        <location evidence="1">Golgi apparatus membrane</location>
        <topology evidence="1">Peripheral membrane protein</topology>
        <orientation evidence="1">Cytoplasmic side</orientation>
    </subcellularLocation>
</comment>
<protein>
    <submittedName>
        <fullName evidence="5">GPP34 family phosphoprotein</fullName>
    </submittedName>
</protein>
<reference evidence="5" key="1">
    <citation type="journal article" date="2018" name="Curr. Microbiol.">
        <title>Cellulosimicrobium arenosum sp. nov., Isolated from Marine Sediment Sand.</title>
        <authorList>
            <person name="Oh M."/>
            <person name="Kim J.H."/>
            <person name="Yoon J.H."/>
            <person name="Schumann P."/>
            <person name="Kim W."/>
        </authorList>
    </citation>
    <scope>NUCLEOTIDE SEQUENCE</scope>
    <source>
        <strain evidence="5">KCTC 49039</strain>
    </source>
</reference>
<name>A0A927G9L5_9MICO</name>
<dbReference type="AlphaFoldDB" id="A0A927G9L5"/>
<keyword evidence="3" id="KW-0446">Lipid-binding</keyword>
<evidence type="ECO:0000313" key="5">
    <source>
        <dbReference type="EMBL" id="MBD8078972.1"/>
    </source>
</evidence>
<proteinExistence type="predicted"/>
<evidence type="ECO:0000256" key="4">
    <source>
        <dbReference type="ARBA" id="ARBA00023136"/>
    </source>
</evidence>
<evidence type="ECO:0000256" key="2">
    <source>
        <dbReference type="ARBA" id="ARBA00023034"/>
    </source>
</evidence>
<keyword evidence="6" id="KW-1185">Reference proteome</keyword>
<dbReference type="GO" id="GO:0005737">
    <property type="term" value="C:cytoplasm"/>
    <property type="evidence" value="ECO:0007669"/>
    <property type="project" value="UniProtKB-ARBA"/>
</dbReference>
<keyword evidence="4" id="KW-0472">Membrane</keyword>
<dbReference type="InterPro" id="IPR038261">
    <property type="entry name" value="GPP34-like_sf"/>
</dbReference>
<organism evidence="5 6">
    <name type="scientific">Cellulosimicrobium arenosum</name>
    <dbReference type="NCBI Taxonomy" id="2708133"/>
    <lineage>
        <taxon>Bacteria</taxon>
        <taxon>Bacillati</taxon>
        <taxon>Actinomycetota</taxon>
        <taxon>Actinomycetes</taxon>
        <taxon>Micrococcales</taxon>
        <taxon>Promicromonosporaceae</taxon>
        <taxon>Cellulosimicrobium</taxon>
    </lineage>
</organism>
<comment type="caution">
    <text evidence="5">The sequence shown here is derived from an EMBL/GenBank/DDBJ whole genome shotgun (WGS) entry which is preliminary data.</text>
</comment>